<comment type="caution">
    <text evidence="1">The sequence shown here is derived from an EMBL/GenBank/DDBJ whole genome shotgun (WGS) entry which is preliminary data.</text>
</comment>
<dbReference type="EMBL" id="BDGG01000001">
    <property type="protein sequence ID" value="GAU88138.1"/>
    <property type="molecule type" value="Genomic_DNA"/>
</dbReference>
<feature type="non-terminal residue" evidence="1">
    <location>
        <position position="1"/>
    </location>
</feature>
<sequence>LLNRIYHYCRTTINYRLSVPHSFTSIMRHNNFLLVPLAKPPIRQKHFISFASHQKPEAG</sequence>
<dbReference type="Proteomes" id="UP000186922">
    <property type="component" value="Unassembled WGS sequence"/>
</dbReference>
<organism evidence="1 2">
    <name type="scientific">Ramazzottius varieornatus</name>
    <name type="common">Water bear</name>
    <name type="synonym">Tardigrade</name>
    <dbReference type="NCBI Taxonomy" id="947166"/>
    <lineage>
        <taxon>Eukaryota</taxon>
        <taxon>Metazoa</taxon>
        <taxon>Ecdysozoa</taxon>
        <taxon>Tardigrada</taxon>
        <taxon>Eutardigrada</taxon>
        <taxon>Parachela</taxon>
        <taxon>Hypsibioidea</taxon>
        <taxon>Ramazzottiidae</taxon>
        <taxon>Ramazzottius</taxon>
    </lineage>
</organism>
<gene>
    <name evidence="1" type="primary">RvY_00887-1</name>
    <name evidence="1" type="synonym">RvY_00887.1</name>
    <name evidence="1" type="ORF">RvY_00887</name>
</gene>
<protein>
    <submittedName>
        <fullName evidence="1">Uncharacterized protein</fullName>
    </submittedName>
</protein>
<proteinExistence type="predicted"/>
<reference evidence="1 2" key="1">
    <citation type="journal article" date="2016" name="Nat. Commun.">
        <title>Extremotolerant tardigrade genome and improved radiotolerance of human cultured cells by tardigrade-unique protein.</title>
        <authorList>
            <person name="Hashimoto T."/>
            <person name="Horikawa D.D."/>
            <person name="Saito Y."/>
            <person name="Kuwahara H."/>
            <person name="Kozuka-Hata H."/>
            <person name="Shin-I T."/>
            <person name="Minakuchi Y."/>
            <person name="Ohishi K."/>
            <person name="Motoyama A."/>
            <person name="Aizu T."/>
            <person name="Enomoto A."/>
            <person name="Kondo K."/>
            <person name="Tanaka S."/>
            <person name="Hara Y."/>
            <person name="Koshikawa S."/>
            <person name="Sagara H."/>
            <person name="Miura T."/>
            <person name="Yokobori S."/>
            <person name="Miyagawa K."/>
            <person name="Suzuki Y."/>
            <person name="Kubo T."/>
            <person name="Oyama M."/>
            <person name="Kohara Y."/>
            <person name="Fujiyama A."/>
            <person name="Arakawa K."/>
            <person name="Katayama T."/>
            <person name="Toyoda A."/>
            <person name="Kunieda T."/>
        </authorList>
    </citation>
    <scope>NUCLEOTIDE SEQUENCE [LARGE SCALE GENOMIC DNA]</scope>
    <source>
        <strain evidence="1 2">YOKOZUNA-1</strain>
    </source>
</reference>
<evidence type="ECO:0000313" key="2">
    <source>
        <dbReference type="Proteomes" id="UP000186922"/>
    </source>
</evidence>
<evidence type="ECO:0000313" key="1">
    <source>
        <dbReference type="EMBL" id="GAU88138.1"/>
    </source>
</evidence>
<accession>A0A1D1UPQ1</accession>
<name>A0A1D1UPQ1_RAMVA</name>
<dbReference type="AlphaFoldDB" id="A0A1D1UPQ1"/>
<keyword evidence="2" id="KW-1185">Reference proteome</keyword>